<organism evidence="3 4">
    <name type="scientific">Lysobacter enzymogenes</name>
    <dbReference type="NCBI Taxonomy" id="69"/>
    <lineage>
        <taxon>Bacteria</taxon>
        <taxon>Pseudomonadati</taxon>
        <taxon>Pseudomonadota</taxon>
        <taxon>Gammaproteobacteria</taxon>
        <taxon>Lysobacterales</taxon>
        <taxon>Lysobacteraceae</taxon>
        <taxon>Lysobacter</taxon>
    </lineage>
</organism>
<feature type="compositionally biased region" description="Low complexity" evidence="2">
    <location>
        <begin position="535"/>
        <end position="568"/>
    </location>
</feature>
<accession>A0AAU9AR03</accession>
<sequence>MHGLAHGWAWKIWIGAGFAALMAAVPWSRAPAARPVPATATAVQEAGPIGGAPAPSRDVGAPLAAASPATAASAVGAGGYALTEGPRYRPPAAPGSPTSSGYTDFSSVEVGDVNGDGRADVVATTLDHRVLVFLQQAQGGLSLPPREWRYPSALARPVRLLLVDLNGDGAMDIVTERSPMNPSQTVPSDANVLLSDGQGGFLAPQAFPTGSSMDQWTGVDVDRDGRQDIIGIAFDPSQACRFPSQRNDCWLLRVLYGDGRGGIRGTAALPFNGAEVRIEAIRDFDGDGLRDILYSSVTAANSTRRLYWLPQLAQGGFGPAATLIDWFPGLPAKDTAFGDFDGDGRLDMLVTSPNPGQALMYLQSANGGFQAGQPHAATQEPKSRLLADDFDGDGRTDLVSIRQVVYNDTGGEDALVYNLQRDGALAPSQWNGTSRTLNQRTRDFRQIDYGDFNGDGCLDVVAATSDQGLAFYYGSGCQQAAISSQDCRIEQNQPLTAASAAMVSPPAAQSPLPVNKPAQVPRQVRILDPSRSERQGQTQRQTQWQRRQMLQRRQALAQQRQFQGQNRRGGLSRRFTAAPARTPMRLLRYWRKR</sequence>
<evidence type="ECO:0000313" key="4">
    <source>
        <dbReference type="Proteomes" id="UP000218824"/>
    </source>
</evidence>
<protein>
    <recommendedName>
        <fullName evidence="5">VCBS repeat-containing protein</fullName>
    </recommendedName>
</protein>
<dbReference type="KEGG" id="lem:LEN_2996"/>
<dbReference type="InterPro" id="IPR028994">
    <property type="entry name" value="Integrin_alpha_N"/>
</dbReference>
<feature type="region of interest" description="Disordered" evidence="2">
    <location>
        <begin position="500"/>
        <end position="578"/>
    </location>
</feature>
<evidence type="ECO:0000256" key="1">
    <source>
        <dbReference type="ARBA" id="ARBA00022729"/>
    </source>
</evidence>
<evidence type="ECO:0008006" key="5">
    <source>
        <dbReference type="Google" id="ProtNLM"/>
    </source>
</evidence>
<evidence type="ECO:0000256" key="2">
    <source>
        <dbReference type="SAM" id="MobiDB-lite"/>
    </source>
</evidence>
<dbReference type="Gene3D" id="2.130.10.130">
    <property type="entry name" value="Integrin alpha, N-terminal"/>
    <property type="match status" value="2"/>
</dbReference>
<dbReference type="PANTHER" id="PTHR46580">
    <property type="entry name" value="SENSOR KINASE-RELATED"/>
    <property type="match status" value="1"/>
</dbReference>
<keyword evidence="1" id="KW-0732">Signal</keyword>
<dbReference type="PANTHER" id="PTHR46580:SF4">
    <property type="entry name" value="ATP_GTP-BINDING PROTEIN"/>
    <property type="match status" value="1"/>
</dbReference>
<dbReference type="InterPro" id="IPR013517">
    <property type="entry name" value="FG-GAP"/>
</dbReference>
<dbReference type="Pfam" id="PF13517">
    <property type="entry name" value="FG-GAP_3"/>
    <property type="match status" value="2"/>
</dbReference>
<dbReference type="SUPFAM" id="SSF69318">
    <property type="entry name" value="Integrin alpha N-terminal domain"/>
    <property type="match status" value="2"/>
</dbReference>
<gene>
    <name evidence="3" type="ORF">LEN_2996</name>
</gene>
<dbReference type="AlphaFoldDB" id="A0AAU9AR03"/>
<evidence type="ECO:0000313" key="3">
    <source>
        <dbReference type="EMBL" id="BAV98483.1"/>
    </source>
</evidence>
<name>A0AAU9AR03_LYSEN</name>
<dbReference type="Proteomes" id="UP000218824">
    <property type="component" value="Chromosome"/>
</dbReference>
<feature type="compositionally biased region" description="Low complexity" evidence="2">
    <location>
        <begin position="500"/>
        <end position="511"/>
    </location>
</feature>
<proteinExistence type="predicted"/>
<reference evidence="3 4" key="1">
    <citation type="journal article" date="2017" name="DNA Res.">
        <title>Complete genome sequence and expression profile of the commercial lytic enzyme producer Lysobacter enzymogenes M497-1.</title>
        <authorList>
            <person name="Takami H."/>
            <person name="Toyoda A."/>
            <person name="Uchiyama I."/>
            <person name="Itoh T."/>
            <person name="Takaki Y."/>
            <person name="Arai W."/>
            <person name="Nishi S."/>
            <person name="Kawai M."/>
            <person name="Shinya K."/>
            <person name="Ikeda H."/>
        </authorList>
    </citation>
    <scope>NUCLEOTIDE SEQUENCE [LARGE SCALE GENOMIC DNA]</scope>
    <source>
        <strain evidence="3 4">M497-1</strain>
    </source>
</reference>
<dbReference type="EMBL" id="AP014940">
    <property type="protein sequence ID" value="BAV98483.1"/>
    <property type="molecule type" value="Genomic_DNA"/>
</dbReference>